<evidence type="ECO:0000313" key="2">
    <source>
        <dbReference type="EMBL" id="KAG6372719.1"/>
    </source>
</evidence>
<name>A0A8I2YIW5_9AGAM</name>
<keyword evidence="3" id="KW-1185">Reference proteome</keyword>
<dbReference type="PANTHER" id="PTHR11453:SF82">
    <property type="entry name" value="BORON TRANSPORTER 1"/>
    <property type="match status" value="1"/>
</dbReference>
<proteinExistence type="predicted"/>
<dbReference type="GO" id="GO:0005886">
    <property type="term" value="C:plasma membrane"/>
    <property type="evidence" value="ECO:0007669"/>
    <property type="project" value="TreeGrafter"/>
</dbReference>
<keyword evidence="1" id="KW-0472">Membrane</keyword>
<reference evidence="2" key="1">
    <citation type="submission" date="2021-03" db="EMBL/GenBank/DDBJ databases">
        <title>Evolutionary innovations through gain and loss of genes in the ectomycorrhizal Boletales.</title>
        <authorList>
            <person name="Wu G."/>
            <person name="Miyauchi S."/>
            <person name="Morin E."/>
            <person name="Yang Z.-L."/>
            <person name="Xu J."/>
            <person name="Martin F.M."/>
        </authorList>
    </citation>
    <scope>NUCLEOTIDE SEQUENCE</scope>
    <source>
        <strain evidence="2">BR01</strain>
    </source>
</reference>
<dbReference type="GO" id="GO:0050801">
    <property type="term" value="P:monoatomic ion homeostasis"/>
    <property type="evidence" value="ECO:0007669"/>
    <property type="project" value="TreeGrafter"/>
</dbReference>
<sequence length="188" mass="20500">MLVIPFLFQALSKIDYLHQLVRLFFPDDGMPISLIAASGMAYRGGIVASHTQPLSQWAALSRLQIEENGLLGSRKLVLVHGCTLQGNGITLKLLYLLRDKSLTLFNEPLHKVCKSRLVLFVAIQLIGFGATFSITQTIAAIGFSVVVLLLVPLRTLVIPRLPFTPEELAILDGPTAFPFTMESVGGSL</sequence>
<dbReference type="OrthoDB" id="1735926at2759"/>
<dbReference type="AlphaFoldDB" id="A0A8I2YIW5"/>
<dbReference type="GO" id="GO:0005452">
    <property type="term" value="F:solute:inorganic anion antiporter activity"/>
    <property type="evidence" value="ECO:0007669"/>
    <property type="project" value="InterPro"/>
</dbReference>
<keyword evidence="1" id="KW-0812">Transmembrane</keyword>
<dbReference type="InterPro" id="IPR003020">
    <property type="entry name" value="HCO3_transpt_euk"/>
</dbReference>
<evidence type="ECO:0000256" key="1">
    <source>
        <dbReference type="SAM" id="Phobius"/>
    </source>
</evidence>
<keyword evidence="1" id="KW-1133">Transmembrane helix</keyword>
<dbReference type="EMBL" id="JAGFBS010000026">
    <property type="protein sequence ID" value="KAG6372719.1"/>
    <property type="molecule type" value="Genomic_DNA"/>
</dbReference>
<comment type="caution">
    <text evidence="2">The sequence shown here is derived from an EMBL/GenBank/DDBJ whole genome shotgun (WGS) entry which is preliminary data.</text>
</comment>
<protein>
    <submittedName>
        <fullName evidence="2">Uncharacterized protein</fullName>
    </submittedName>
</protein>
<dbReference type="Proteomes" id="UP000683000">
    <property type="component" value="Unassembled WGS sequence"/>
</dbReference>
<gene>
    <name evidence="2" type="ORF">JVT61DRAFT_7487</name>
</gene>
<organism evidence="2 3">
    <name type="scientific">Boletus reticuloceps</name>
    <dbReference type="NCBI Taxonomy" id="495285"/>
    <lineage>
        <taxon>Eukaryota</taxon>
        <taxon>Fungi</taxon>
        <taxon>Dikarya</taxon>
        <taxon>Basidiomycota</taxon>
        <taxon>Agaricomycotina</taxon>
        <taxon>Agaricomycetes</taxon>
        <taxon>Agaricomycetidae</taxon>
        <taxon>Boletales</taxon>
        <taxon>Boletineae</taxon>
        <taxon>Boletaceae</taxon>
        <taxon>Boletoideae</taxon>
        <taxon>Boletus</taxon>
    </lineage>
</organism>
<dbReference type="GO" id="GO:0000324">
    <property type="term" value="C:fungal-type vacuole"/>
    <property type="evidence" value="ECO:0007669"/>
    <property type="project" value="TreeGrafter"/>
</dbReference>
<accession>A0A8I2YIW5</accession>
<dbReference type="GO" id="GO:0006820">
    <property type="term" value="P:monoatomic anion transport"/>
    <property type="evidence" value="ECO:0007669"/>
    <property type="project" value="InterPro"/>
</dbReference>
<feature type="transmembrane region" description="Helical" evidence="1">
    <location>
        <begin position="117"/>
        <end position="150"/>
    </location>
</feature>
<dbReference type="GO" id="GO:0080139">
    <property type="term" value="F:borate efflux transmembrane transporter activity"/>
    <property type="evidence" value="ECO:0007669"/>
    <property type="project" value="TreeGrafter"/>
</dbReference>
<dbReference type="PANTHER" id="PTHR11453">
    <property type="entry name" value="ANION EXCHANGE PROTEIN"/>
    <property type="match status" value="1"/>
</dbReference>
<evidence type="ECO:0000313" key="3">
    <source>
        <dbReference type="Proteomes" id="UP000683000"/>
    </source>
</evidence>